<reference evidence="2 3" key="1">
    <citation type="submission" date="2018-08" db="EMBL/GenBank/DDBJ databases">
        <title>A genome reference for cultivated species of the human gut microbiota.</title>
        <authorList>
            <person name="Zou Y."/>
            <person name="Xue W."/>
            <person name="Luo G."/>
        </authorList>
    </citation>
    <scope>NUCLEOTIDE SEQUENCE [LARGE SCALE GENOMIC DNA]</scope>
    <source>
        <strain evidence="2 3">AF34-33</strain>
    </source>
</reference>
<dbReference type="Proteomes" id="UP000286038">
    <property type="component" value="Unassembled WGS sequence"/>
</dbReference>
<feature type="chain" id="PRO_5019309972" evidence="1">
    <location>
        <begin position="21"/>
        <end position="283"/>
    </location>
</feature>
<evidence type="ECO:0000313" key="3">
    <source>
        <dbReference type="Proteomes" id="UP000286038"/>
    </source>
</evidence>
<dbReference type="EMBL" id="QRPV01000004">
    <property type="protein sequence ID" value="RHM45270.1"/>
    <property type="molecule type" value="Genomic_DNA"/>
</dbReference>
<evidence type="ECO:0000313" key="2">
    <source>
        <dbReference type="EMBL" id="RHM45270.1"/>
    </source>
</evidence>
<gene>
    <name evidence="2" type="ORF">DWZ68_04875</name>
</gene>
<name>A0A415QM73_9BACT</name>
<evidence type="ECO:0000256" key="1">
    <source>
        <dbReference type="SAM" id="SignalP"/>
    </source>
</evidence>
<sequence length="283" mass="33058">MRRINIYWLVLSIFLCVACAGNDNIGDVEPLSPDYKLPQGKSPADDRIVEYYDQYGTYILYEYTNDDIHYGSYYEYTYNLPDPQYVGNMLDLLEDIWFDLYPIEFHRKYMPYAIFLTADLNGPLGPVFSYDGTSSLVLGKCSEELEKITAETKFAYKKELQIALWNMWLNKSVFEFPDEFFKVSDYSRTADADPYSPNYARNRGFVAHYQMGEWSLFPTDWMTGTLGDVLDLSAFIMSMISRTSDEWASDLTYPLVKKKYDILQNYFLKTYNVNLKNIGNTVY</sequence>
<proteinExistence type="predicted"/>
<comment type="caution">
    <text evidence="2">The sequence shown here is derived from an EMBL/GenBank/DDBJ whole genome shotgun (WGS) entry which is preliminary data.</text>
</comment>
<protein>
    <submittedName>
        <fullName evidence="2">Uncharacterized protein</fullName>
    </submittedName>
</protein>
<dbReference type="Gene3D" id="3.40.390.70">
    <property type="match status" value="1"/>
</dbReference>
<dbReference type="AlphaFoldDB" id="A0A415QM73"/>
<accession>A0A415QM73</accession>
<dbReference type="RefSeq" id="WP_118449136.1">
    <property type="nucleotide sequence ID" value="NZ_CABJDM010000004.1"/>
</dbReference>
<keyword evidence="1" id="KW-0732">Signal</keyword>
<organism evidence="2 3">
    <name type="scientific">Butyricimonas virosa</name>
    <dbReference type="NCBI Taxonomy" id="544645"/>
    <lineage>
        <taxon>Bacteria</taxon>
        <taxon>Pseudomonadati</taxon>
        <taxon>Bacteroidota</taxon>
        <taxon>Bacteroidia</taxon>
        <taxon>Bacteroidales</taxon>
        <taxon>Odoribacteraceae</taxon>
        <taxon>Butyricimonas</taxon>
    </lineage>
</organism>
<feature type="signal peptide" evidence="1">
    <location>
        <begin position="1"/>
        <end position="20"/>
    </location>
</feature>